<organism evidence="15">
    <name type="scientific">Salpingoeca rosetta (strain ATCC 50818 / BSB-021)</name>
    <dbReference type="NCBI Taxonomy" id="946362"/>
    <lineage>
        <taxon>Eukaryota</taxon>
        <taxon>Choanoflagellata</taxon>
        <taxon>Craspedida</taxon>
        <taxon>Salpingoecidae</taxon>
        <taxon>Salpingoeca</taxon>
    </lineage>
</organism>
<evidence type="ECO:0000256" key="10">
    <source>
        <dbReference type="ARBA" id="ARBA00023136"/>
    </source>
</evidence>
<name>F2UAN0_SALR5</name>
<keyword evidence="15" id="KW-1185">Reference proteome</keyword>
<dbReference type="OMA" id="GWSVATI"/>
<keyword evidence="6" id="KW-0833">Ubl conjugation pathway</keyword>
<evidence type="ECO:0000256" key="6">
    <source>
        <dbReference type="ARBA" id="ARBA00022786"/>
    </source>
</evidence>
<feature type="region of interest" description="Disordered" evidence="11">
    <location>
        <begin position="177"/>
        <end position="201"/>
    </location>
</feature>
<evidence type="ECO:0000256" key="1">
    <source>
        <dbReference type="ARBA" id="ARBA00004586"/>
    </source>
</evidence>
<evidence type="ECO:0000256" key="3">
    <source>
        <dbReference type="ARBA" id="ARBA00022679"/>
    </source>
</evidence>
<dbReference type="InterPro" id="IPR016135">
    <property type="entry name" value="UBQ-conjugating_enzyme/RWD"/>
</dbReference>
<accession>F2UAN0</accession>
<evidence type="ECO:0000256" key="4">
    <source>
        <dbReference type="ARBA" id="ARBA00022692"/>
    </source>
</evidence>
<protein>
    <recommendedName>
        <fullName evidence="2">E2 ubiquitin-conjugating enzyme</fullName>
        <ecNumber evidence="2">2.3.2.23</ecNumber>
    </recommendedName>
</protein>
<dbReference type="GeneID" id="16074307"/>
<dbReference type="Gene3D" id="3.10.110.10">
    <property type="entry name" value="Ubiquitin Conjugating Enzyme"/>
    <property type="match status" value="1"/>
</dbReference>
<dbReference type="Proteomes" id="UP000007799">
    <property type="component" value="Unassembled WGS sequence"/>
</dbReference>
<dbReference type="OrthoDB" id="1158011at2759"/>
<evidence type="ECO:0000256" key="2">
    <source>
        <dbReference type="ARBA" id="ARBA00012486"/>
    </source>
</evidence>
<keyword evidence="3" id="KW-0808">Transferase</keyword>
<dbReference type="FunCoup" id="F2UAN0">
    <property type="interactions" value="1813"/>
</dbReference>
<dbReference type="Pfam" id="PF00179">
    <property type="entry name" value="UQ_con"/>
    <property type="match status" value="1"/>
</dbReference>
<feature type="compositionally biased region" description="Low complexity" evidence="11">
    <location>
        <begin position="180"/>
        <end position="194"/>
    </location>
</feature>
<dbReference type="eggNOG" id="KOG0894">
    <property type="taxonomic scope" value="Eukaryota"/>
</dbReference>
<dbReference type="FunFam" id="3.10.110.10:FF:000023">
    <property type="entry name" value="Ubiquitin-conjugating enzyme E2 J2"/>
    <property type="match status" value="1"/>
</dbReference>
<dbReference type="GO" id="GO:0005789">
    <property type="term" value="C:endoplasmic reticulum membrane"/>
    <property type="evidence" value="ECO:0007669"/>
    <property type="project" value="UniProtKB-SubCell"/>
</dbReference>
<dbReference type="InParanoid" id="F2UAN0"/>
<evidence type="ECO:0000256" key="7">
    <source>
        <dbReference type="ARBA" id="ARBA00022824"/>
    </source>
</evidence>
<dbReference type="SUPFAM" id="SSF54495">
    <property type="entry name" value="UBC-like"/>
    <property type="match status" value="1"/>
</dbReference>
<evidence type="ECO:0000313" key="15">
    <source>
        <dbReference type="Proteomes" id="UP000007799"/>
    </source>
</evidence>
<reference evidence="14" key="1">
    <citation type="submission" date="2009-08" db="EMBL/GenBank/DDBJ databases">
        <title>Annotation of Salpingoeca rosetta.</title>
        <authorList>
            <consortium name="The Broad Institute Genome Sequencing Platform"/>
            <person name="Russ C."/>
            <person name="Cuomo C."/>
            <person name="Burger G."/>
            <person name="Gray M.W."/>
            <person name="Holland P.W.H."/>
            <person name="King N."/>
            <person name="Lang F.B.F."/>
            <person name="Roger A.J."/>
            <person name="Ruiz-Trillo I."/>
            <person name="Young S.K."/>
            <person name="Zeng Q."/>
            <person name="Gargeya S."/>
            <person name="Alvarado L."/>
            <person name="Berlin A."/>
            <person name="Chapman S.B."/>
            <person name="Chen Z."/>
            <person name="Freedman E."/>
            <person name="Gellesch M."/>
            <person name="Goldberg J."/>
            <person name="Griggs A."/>
            <person name="Gujja S."/>
            <person name="Heilman E."/>
            <person name="Heiman D."/>
            <person name="Howarth C."/>
            <person name="Mehta T."/>
            <person name="Neiman D."/>
            <person name="Pearson M."/>
            <person name="Roberts A."/>
            <person name="Saif S."/>
            <person name="Shea T."/>
            <person name="Shenoy N."/>
            <person name="Sisk P."/>
            <person name="Stolte C."/>
            <person name="Sykes S."/>
            <person name="White J."/>
            <person name="Yandava C."/>
            <person name="Haas B."/>
            <person name="Nusbaum C."/>
            <person name="Birren B."/>
        </authorList>
    </citation>
    <scope>NUCLEOTIDE SEQUENCE [LARGE SCALE GENOMIC DNA]</scope>
    <source>
        <strain evidence="14">ATCC 50818</strain>
    </source>
</reference>
<proteinExistence type="predicted"/>
<dbReference type="STRING" id="946362.F2UAN0"/>
<dbReference type="AlphaFoldDB" id="F2UAN0"/>
<evidence type="ECO:0000256" key="11">
    <source>
        <dbReference type="SAM" id="MobiDB-lite"/>
    </source>
</evidence>
<keyword evidence="5" id="KW-0547">Nucleotide-binding</keyword>
<dbReference type="CDD" id="cd23799">
    <property type="entry name" value="UBCc_UBE2J"/>
    <property type="match status" value="1"/>
</dbReference>
<evidence type="ECO:0000313" key="14">
    <source>
        <dbReference type="EMBL" id="EGD73446.1"/>
    </source>
</evidence>
<evidence type="ECO:0000256" key="5">
    <source>
        <dbReference type="ARBA" id="ARBA00022741"/>
    </source>
</evidence>
<dbReference type="PROSITE" id="PS50127">
    <property type="entry name" value="UBC_2"/>
    <property type="match status" value="1"/>
</dbReference>
<dbReference type="EC" id="2.3.2.23" evidence="2"/>
<dbReference type="InterPro" id="IPR000608">
    <property type="entry name" value="UBC"/>
</dbReference>
<dbReference type="InterPro" id="IPR050113">
    <property type="entry name" value="Ub_conjugating_enzyme"/>
</dbReference>
<keyword evidence="7" id="KW-0256">Endoplasmic reticulum</keyword>
<keyword evidence="4 12" id="KW-0812">Transmembrane</keyword>
<keyword evidence="10 12" id="KW-0472">Membrane</keyword>
<sequence>MSSAAPKRYVGRLAREYKAIKKNPPPFILAEPKPENILEWHYVISGLPDDTPYHGGFYHGKLVFPSSYPMKPPAIYMITPNGRFKENTRLCLSISDFHPDTWNPAWSVETVLKGLLSFMLEDTPTAGSITTTTAEKRALAKRSLVFNLKDQLFCDLFPETAEEIREVLRRKVKEATDAQNAASSEGANTNSSSSGSGGDEKLPELSSQTLAVIACIVVPIVGVILYQMVQAAP</sequence>
<gene>
    <name evidence="14" type="ORF">PTSG_05150</name>
</gene>
<dbReference type="SMART" id="SM00212">
    <property type="entry name" value="UBCc"/>
    <property type="match status" value="1"/>
</dbReference>
<evidence type="ECO:0000259" key="13">
    <source>
        <dbReference type="PROSITE" id="PS50127"/>
    </source>
</evidence>
<evidence type="ECO:0000256" key="12">
    <source>
        <dbReference type="SAM" id="Phobius"/>
    </source>
</evidence>
<feature type="transmembrane region" description="Helical" evidence="12">
    <location>
        <begin position="210"/>
        <end position="229"/>
    </location>
</feature>
<evidence type="ECO:0000256" key="8">
    <source>
        <dbReference type="ARBA" id="ARBA00022840"/>
    </source>
</evidence>
<dbReference type="EMBL" id="GL832966">
    <property type="protein sequence ID" value="EGD73446.1"/>
    <property type="molecule type" value="Genomic_DNA"/>
</dbReference>
<dbReference type="GO" id="GO:0061631">
    <property type="term" value="F:ubiquitin conjugating enzyme activity"/>
    <property type="evidence" value="ECO:0007669"/>
    <property type="project" value="UniProtKB-EC"/>
</dbReference>
<feature type="domain" description="UBC core" evidence="13">
    <location>
        <begin position="8"/>
        <end position="159"/>
    </location>
</feature>
<evidence type="ECO:0000256" key="9">
    <source>
        <dbReference type="ARBA" id="ARBA00022989"/>
    </source>
</evidence>
<dbReference type="PANTHER" id="PTHR24067">
    <property type="entry name" value="UBIQUITIN-CONJUGATING ENZYME E2"/>
    <property type="match status" value="1"/>
</dbReference>
<comment type="subcellular location">
    <subcellularLocation>
        <location evidence="1">Endoplasmic reticulum membrane</location>
    </subcellularLocation>
</comment>
<dbReference type="RefSeq" id="XP_004993728.1">
    <property type="nucleotide sequence ID" value="XM_004993671.1"/>
</dbReference>
<dbReference type="KEGG" id="sre:PTSG_05150"/>
<keyword evidence="9 12" id="KW-1133">Transmembrane helix</keyword>
<dbReference type="GO" id="GO:0005524">
    <property type="term" value="F:ATP binding"/>
    <property type="evidence" value="ECO:0007669"/>
    <property type="project" value="UniProtKB-KW"/>
</dbReference>
<keyword evidence="8" id="KW-0067">ATP-binding</keyword>